<evidence type="ECO:0000259" key="3">
    <source>
        <dbReference type="Pfam" id="PF24086"/>
    </source>
</evidence>
<keyword evidence="5" id="KW-1185">Reference proteome</keyword>
<feature type="domain" description="DUF7371" evidence="3">
    <location>
        <begin position="1246"/>
        <end position="1445"/>
    </location>
</feature>
<feature type="compositionally biased region" description="Low complexity" evidence="1">
    <location>
        <begin position="749"/>
        <end position="759"/>
    </location>
</feature>
<dbReference type="InterPro" id="IPR055795">
    <property type="entry name" value="DUF7371"/>
</dbReference>
<feature type="compositionally biased region" description="Low complexity" evidence="1">
    <location>
        <begin position="1068"/>
        <end position="1077"/>
    </location>
</feature>
<dbReference type="Pfam" id="PF24086">
    <property type="entry name" value="DUF7371"/>
    <property type="match status" value="1"/>
</dbReference>
<evidence type="ECO:0000256" key="2">
    <source>
        <dbReference type="SAM" id="Phobius"/>
    </source>
</evidence>
<dbReference type="STRING" id="105696.A0A1Y2LYX3"/>
<sequence length="1449" mass="149060">MARGKGRKKVFKQPQPETPVRDRSQQIAAVRKATTTSASSPAILGDTVRPSIISTIKAWLTGSAQGGTLPTDTSDGSDQSLQRLGDNDGSSAEVDPRTDPFRISFPTTEIGNGPKAGDASQTGAFTYANANSHSDPAQTTNTTEKRDSVFSTHWEEAKARKCQETTIPQEARLVSAKMSYFTSWWPCRTYIWLRTFVKAVIQGFGGRRRKDFVTTFGALFVCLFLTYTTLDFVFTGIVKGANAQDIVEANCSVVYVTIPGPIITVSLVAASPTNPAQGTYYYSVINGTTEWLDSIAPPTRTGTITTSNSVPSSAASSSALVGPVVTGPSLLPTTVLQSSPTSSPVSEATTLTTTVTSGNVVVISTVTLVPSTVPLASITQDFSMSSPGEIPTTRTSVAQSPQTVPPLATSTTVTSLGLDLSTSNTIPSPPASFITSHHEGPQGLTTSATGTFGTPIETSLTTATSVTGTGTGASLVGLITDSANPSSFFSGKTTTVTITSSLLGSYTSSTSSSSNVPAVSSSDSRTLGTITSTTLTVVEPTTIVSTFSSPIMTTLVNTVTSMLPEGQTTTVTLALTSWLGIKTVLSSISNLASSSPVAITSILPGGQTTTVVLITSSLLSTEPTSSSFPSPASSSPVVLTSTLPGGQIMTFTTTIATTVSGVSSVLVTSLPVSGSSGGVLTSVLPGGQTTILTTSTAITVSGTSSVSDTSLPSSGSISGQSSTASAVATSSSGRFTVSLPNPVPGSGMSPTVTSTTHTTSTTAMKISASLRPGSSVASGSRSLSSLFSTALSFSIPLSSTNLPTSALGVTSSAVISTSASSSTSVAFMSSRSLSTTSVTSTTKPILSSSTWVSSAATSIPLLSSGLPSNILTSSSILTSQVTTLSQASSTPSLAGSISSSSSTFSTLSTPTSFPINITSTSSTSSIGQTSPRTTSPSTSVTTILNSSTTTVLNVVLSSSSSSSIISVTVTVGPPLATSLVTSNTSTRASSTPLSSSSPALANPTSNTLSRSQSSTSSNSRITSATSPLPSPTLASSSPSSVKASSFSLNTTSRSVSSTIPGVSLVFSSSSSSGTTSLAPRPPSPISSAVPTPPAELSSNRSSSIPPTTTISSILTSTVTLTASPVVITSAPRPGSNTTSALLARALMTRILSYRDTSVVFVFPTPSIVTTQSYWTGTYPTVTGPEPSDLRTIPLTTRSIRQTPPSELPPFELFTTLNSFKTVVNRAAAIPTESNGPPVAEPTHCGESGNFTLTFDDTTVGPNESDLLVVYGLKNPYHHLFYANGFTYVPDKWEPYPAISQPNVALFLPLSGRLLSNTPFAGTLLPGELGAGPRASVTAYWFNAFSGYFGCALSGLTPCLLRISGYRYDSVLKQEVLVAEQNVTLPACWGYINCKLTQVFFNDQFRALSGIQFNAFTSQLGIPQVHMMDDLQMEWYNNTCSAGILRIGHL</sequence>
<feature type="region of interest" description="Disordered" evidence="1">
    <location>
        <begin position="1"/>
        <end position="43"/>
    </location>
</feature>
<evidence type="ECO:0000313" key="4">
    <source>
        <dbReference type="EMBL" id="OSS48981.1"/>
    </source>
</evidence>
<proteinExistence type="predicted"/>
<feature type="region of interest" description="Disordered" evidence="1">
    <location>
        <begin position="982"/>
        <end position="1044"/>
    </location>
</feature>
<dbReference type="OMA" id="YANGFTY"/>
<feature type="compositionally biased region" description="Polar residues" evidence="1">
    <location>
        <begin position="63"/>
        <end position="82"/>
    </location>
</feature>
<keyword evidence="2" id="KW-1133">Transmembrane helix</keyword>
<feature type="compositionally biased region" description="Low complexity" evidence="1">
    <location>
        <begin position="984"/>
        <end position="1044"/>
    </location>
</feature>
<evidence type="ECO:0000256" key="1">
    <source>
        <dbReference type="SAM" id="MobiDB-lite"/>
    </source>
</evidence>
<feature type="region of interest" description="Disordered" evidence="1">
    <location>
        <begin position="63"/>
        <end position="122"/>
    </location>
</feature>
<protein>
    <recommendedName>
        <fullName evidence="3">DUF7371 domain-containing protein</fullName>
    </recommendedName>
</protein>
<feature type="region of interest" description="Disordered" evidence="1">
    <location>
        <begin position="1068"/>
        <end position="1108"/>
    </location>
</feature>
<keyword evidence="2" id="KW-0812">Transmembrane</keyword>
<feature type="region of interest" description="Disordered" evidence="1">
    <location>
        <begin position="889"/>
        <end position="941"/>
    </location>
</feature>
<organism evidence="4 5">
    <name type="scientific">Epicoccum nigrum</name>
    <name type="common">Soil fungus</name>
    <name type="synonym">Epicoccum purpurascens</name>
    <dbReference type="NCBI Taxonomy" id="105696"/>
    <lineage>
        <taxon>Eukaryota</taxon>
        <taxon>Fungi</taxon>
        <taxon>Dikarya</taxon>
        <taxon>Ascomycota</taxon>
        <taxon>Pezizomycotina</taxon>
        <taxon>Dothideomycetes</taxon>
        <taxon>Pleosporomycetidae</taxon>
        <taxon>Pleosporales</taxon>
        <taxon>Pleosporineae</taxon>
        <taxon>Didymellaceae</taxon>
        <taxon>Epicoccum</taxon>
    </lineage>
</organism>
<keyword evidence="2" id="KW-0472">Membrane</keyword>
<feature type="transmembrane region" description="Helical" evidence="2">
    <location>
        <begin position="212"/>
        <end position="230"/>
    </location>
</feature>
<feature type="region of interest" description="Disordered" evidence="1">
    <location>
        <begin position="387"/>
        <end position="409"/>
    </location>
</feature>
<feature type="region of interest" description="Disordered" evidence="1">
    <location>
        <begin position="735"/>
        <end position="759"/>
    </location>
</feature>
<feature type="compositionally biased region" description="Basic residues" evidence="1">
    <location>
        <begin position="1"/>
        <end position="11"/>
    </location>
</feature>
<gene>
    <name evidence="4" type="ORF">B5807_05558</name>
</gene>
<evidence type="ECO:0000313" key="5">
    <source>
        <dbReference type="Proteomes" id="UP000193240"/>
    </source>
</evidence>
<dbReference type="InParanoid" id="A0A1Y2LYX3"/>
<reference evidence="4 5" key="1">
    <citation type="journal article" date="2017" name="Genome Announc.">
        <title>Genome sequence of the saprophytic ascomycete Epicoccum nigrum ICMP 19927 strain isolated from New Zealand.</title>
        <authorList>
            <person name="Fokin M."/>
            <person name="Fleetwood D."/>
            <person name="Weir B.S."/>
            <person name="Villas-Boas S.G."/>
        </authorList>
    </citation>
    <scope>NUCLEOTIDE SEQUENCE [LARGE SCALE GENOMIC DNA]</scope>
    <source>
        <strain evidence="4 5">ICMP 19927</strain>
    </source>
</reference>
<accession>A0A1Y2LYX3</accession>
<dbReference type="Proteomes" id="UP000193240">
    <property type="component" value="Unassembled WGS sequence"/>
</dbReference>
<dbReference type="EMBL" id="KZ107844">
    <property type="protein sequence ID" value="OSS48981.1"/>
    <property type="molecule type" value="Genomic_DNA"/>
</dbReference>
<feature type="region of interest" description="Disordered" evidence="1">
    <location>
        <begin position="702"/>
        <end position="722"/>
    </location>
</feature>
<name>A0A1Y2LYX3_EPING</name>
<feature type="compositionally biased region" description="Low complexity" evidence="1">
    <location>
        <begin position="1096"/>
        <end position="1108"/>
    </location>
</feature>